<feature type="region of interest" description="Disordered" evidence="1">
    <location>
        <begin position="187"/>
        <end position="231"/>
    </location>
</feature>
<organism evidence="2 3">
    <name type="scientific">Exidia glandulosa HHB12029</name>
    <dbReference type="NCBI Taxonomy" id="1314781"/>
    <lineage>
        <taxon>Eukaryota</taxon>
        <taxon>Fungi</taxon>
        <taxon>Dikarya</taxon>
        <taxon>Basidiomycota</taxon>
        <taxon>Agaricomycotina</taxon>
        <taxon>Agaricomycetes</taxon>
        <taxon>Auriculariales</taxon>
        <taxon>Exidiaceae</taxon>
        <taxon>Exidia</taxon>
    </lineage>
</organism>
<accession>A0A165LI33</accession>
<evidence type="ECO:0000256" key="1">
    <source>
        <dbReference type="SAM" id="MobiDB-lite"/>
    </source>
</evidence>
<feature type="region of interest" description="Disordered" evidence="1">
    <location>
        <begin position="318"/>
        <end position="355"/>
    </location>
</feature>
<dbReference type="InParanoid" id="A0A165LI33"/>
<feature type="compositionally biased region" description="Low complexity" evidence="1">
    <location>
        <begin position="11"/>
        <end position="21"/>
    </location>
</feature>
<keyword evidence="3" id="KW-1185">Reference proteome</keyword>
<name>A0A165LI33_EXIGL</name>
<gene>
    <name evidence="2" type="ORF">EXIGLDRAFT_343391</name>
</gene>
<protein>
    <submittedName>
        <fullName evidence="2">Uncharacterized protein</fullName>
    </submittedName>
</protein>
<feature type="region of interest" description="Disordered" evidence="1">
    <location>
        <begin position="1"/>
        <end position="31"/>
    </location>
</feature>
<dbReference type="EMBL" id="KV425925">
    <property type="protein sequence ID" value="KZV97872.1"/>
    <property type="molecule type" value="Genomic_DNA"/>
</dbReference>
<evidence type="ECO:0000313" key="3">
    <source>
        <dbReference type="Proteomes" id="UP000077266"/>
    </source>
</evidence>
<reference evidence="2 3" key="1">
    <citation type="journal article" date="2016" name="Mol. Biol. Evol.">
        <title>Comparative Genomics of Early-Diverging Mushroom-Forming Fungi Provides Insights into the Origins of Lignocellulose Decay Capabilities.</title>
        <authorList>
            <person name="Nagy L.G."/>
            <person name="Riley R."/>
            <person name="Tritt A."/>
            <person name="Adam C."/>
            <person name="Daum C."/>
            <person name="Floudas D."/>
            <person name="Sun H."/>
            <person name="Yadav J.S."/>
            <person name="Pangilinan J."/>
            <person name="Larsson K.H."/>
            <person name="Matsuura K."/>
            <person name="Barry K."/>
            <person name="Labutti K."/>
            <person name="Kuo R."/>
            <person name="Ohm R.A."/>
            <person name="Bhattacharya S.S."/>
            <person name="Shirouzu T."/>
            <person name="Yoshinaga Y."/>
            <person name="Martin F.M."/>
            <person name="Grigoriev I.V."/>
            <person name="Hibbett D.S."/>
        </authorList>
    </citation>
    <scope>NUCLEOTIDE SEQUENCE [LARGE SCALE GENOMIC DNA]</scope>
    <source>
        <strain evidence="2 3">HHB12029</strain>
    </source>
</reference>
<dbReference type="Proteomes" id="UP000077266">
    <property type="component" value="Unassembled WGS sequence"/>
</dbReference>
<sequence>MIEEPVFEQPRALTSRSSLTPSPSPPPAPLTIEDIRIAATPVKVEVPAAKVDVPVKVEDVDLGFTPRKPKDYFLKFWREPTKIFDKQGRPRWEFKCKFCPAIRTTTRNPESELYTDEKPRPSAATLYQHQTYDHPDAESLVNAVVPEAGAVVEVEVEAEAEAPEAGPAFTNGAVEQKMDVDVDVAPETPISEPMSAVDAASSTGLSRDEGDAMDVDPGPSTAESSSASAVLKRTIPSRSAAWKEKEKATDHVYKFWSEPRKIDGPRWEVTCRFCPEVHTLARDEACDDYYDEQPRPSTKLLRQHMKDKHPDAEQLLASQASSDADTVQPQPAVSRPETPVANNNNDSVRGSVPKPKGQVLKFFTEPRATTDAHGVPRWQFNCKFCPAIRTVIRNPLFVAFEDERPRPDTSALNHHLRDKHADAGALMQAHEAEAVRLGLEPPTPVWRAHLYSEHLSADWGYSLA</sequence>
<evidence type="ECO:0000313" key="2">
    <source>
        <dbReference type="EMBL" id="KZV97872.1"/>
    </source>
</evidence>
<dbReference type="OrthoDB" id="2798924at2759"/>
<proteinExistence type="predicted"/>
<feature type="compositionally biased region" description="Polar residues" evidence="1">
    <location>
        <begin position="318"/>
        <end position="331"/>
    </location>
</feature>
<dbReference type="AlphaFoldDB" id="A0A165LI33"/>